<protein>
    <submittedName>
        <fullName evidence="1">Leucine-rich repeat extensin-like protein 3</fullName>
    </submittedName>
</protein>
<keyword evidence="2" id="KW-1185">Reference proteome</keyword>
<dbReference type="PANTHER" id="PTHR35094">
    <property type="entry name" value="LEUCINE-RICH REPEAT EXTENSIN-LIKE PROTEIN 2"/>
    <property type="match status" value="1"/>
</dbReference>
<evidence type="ECO:0000313" key="2">
    <source>
        <dbReference type="Proteomes" id="UP000250235"/>
    </source>
</evidence>
<dbReference type="EMBL" id="KQ999284">
    <property type="protein sequence ID" value="KZV42254.1"/>
    <property type="molecule type" value="Genomic_DNA"/>
</dbReference>
<dbReference type="OrthoDB" id="912382at2759"/>
<name>A0A2Z7C5Q3_9LAMI</name>
<dbReference type="Proteomes" id="UP000250235">
    <property type="component" value="Unassembled WGS sequence"/>
</dbReference>
<proteinExistence type="predicted"/>
<dbReference type="PANTHER" id="PTHR35094:SF7">
    <property type="entry name" value="LEUCINE-RICH REPEAT EXTENSIN-LIKE PROTEIN 2"/>
    <property type="match status" value="1"/>
</dbReference>
<gene>
    <name evidence="1" type="ORF">F511_13353</name>
</gene>
<reference evidence="1 2" key="1">
    <citation type="journal article" date="2015" name="Proc. Natl. Acad. Sci. U.S.A.">
        <title>The resurrection genome of Boea hygrometrica: A blueprint for survival of dehydration.</title>
        <authorList>
            <person name="Xiao L."/>
            <person name="Yang G."/>
            <person name="Zhang L."/>
            <person name="Yang X."/>
            <person name="Zhao S."/>
            <person name="Ji Z."/>
            <person name="Zhou Q."/>
            <person name="Hu M."/>
            <person name="Wang Y."/>
            <person name="Chen M."/>
            <person name="Xu Y."/>
            <person name="Jin H."/>
            <person name="Xiao X."/>
            <person name="Hu G."/>
            <person name="Bao F."/>
            <person name="Hu Y."/>
            <person name="Wan P."/>
            <person name="Li L."/>
            <person name="Deng X."/>
            <person name="Kuang T."/>
            <person name="Xiang C."/>
            <person name="Zhu J.K."/>
            <person name="Oliver M.J."/>
            <person name="He Y."/>
        </authorList>
    </citation>
    <scope>NUCLEOTIDE SEQUENCE [LARGE SCALE GENOMIC DNA]</scope>
    <source>
        <strain evidence="2">cv. XS01</strain>
    </source>
</reference>
<sequence>MEDIPDPNIKCGECPCVNPCSQLQPPPPPVSPPPPPPQCVSPPPPRFVYTTVLTPPPPPRFHYLTGPPGSTLYPLDPFNKIYSINAAQKYSIRVRMILVLLCAVLQLL</sequence>
<organism evidence="1 2">
    <name type="scientific">Dorcoceras hygrometricum</name>
    <dbReference type="NCBI Taxonomy" id="472368"/>
    <lineage>
        <taxon>Eukaryota</taxon>
        <taxon>Viridiplantae</taxon>
        <taxon>Streptophyta</taxon>
        <taxon>Embryophyta</taxon>
        <taxon>Tracheophyta</taxon>
        <taxon>Spermatophyta</taxon>
        <taxon>Magnoliopsida</taxon>
        <taxon>eudicotyledons</taxon>
        <taxon>Gunneridae</taxon>
        <taxon>Pentapetalae</taxon>
        <taxon>asterids</taxon>
        <taxon>lamiids</taxon>
        <taxon>Lamiales</taxon>
        <taxon>Gesneriaceae</taxon>
        <taxon>Didymocarpoideae</taxon>
        <taxon>Trichosporeae</taxon>
        <taxon>Loxocarpinae</taxon>
        <taxon>Dorcoceras</taxon>
    </lineage>
</organism>
<accession>A0A2Z7C5Q3</accession>
<dbReference type="AlphaFoldDB" id="A0A2Z7C5Q3"/>
<evidence type="ECO:0000313" key="1">
    <source>
        <dbReference type="EMBL" id="KZV42254.1"/>
    </source>
</evidence>